<protein>
    <submittedName>
        <fullName evidence="1">6-carboxytetrahydropterin synthase</fullName>
    </submittedName>
</protein>
<proteinExistence type="predicted"/>
<gene>
    <name evidence="1" type="ORF">HUK83_06575</name>
</gene>
<sequence>MSGFDLVFSRRFCMGHRLISGAAEACALPH</sequence>
<evidence type="ECO:0000313" key="2">
    <source>
        <dbReference type="Proteomes" id="UP000565205"/>
    </source>
</evidence>
<accession>A0A850NST7</accession>
<evidence type="ECO:0000313" key="1">
    <source>
        <dbReference type="EMBL" id="NVN29998.1"/>
    </source>
</evidence>
<dbReference type="AlphaFoldDB" id="A0A850NST7"/>
<dbReference type="Proteomes" id="UP000565205">
    <property type="component" value="Unassembled WGS sequence"/>
</dbReference>
<organism evidence="1 2">
    <name type="scientific">Endobacter medicaginis</name>
    <dbReference type="NCBI Taxonomy" id="1181271"/>
    <lineage>
        <taxon>Bacteria</taxon>
        <taxon>Pseudomonadati</taxon>
        <taxon>Pseudomonadota</taxon>
        <taxon>Alphaproteobacteria</taxon>
        <taxon>Acetobacterales</taxon>
        <taxon>Acetobacteraceae</taxon>
        <taxon>Endobacter</taxon>
    </lineage>
</organism>
<reference evidence="1 2" key="1">
    <citation type="submission" date="2020-06" db="EMBL/GenBank/DDBJ databases">
        <title>Description of novel acetic acid bacteria.</title>
        <authorList>
            <person name="Sombolestani A."/>
        </authorList>
    </citation>
    <scope>NUCLEOTIDE SEQUENCE [LARGE SCALE GENOMIC DNA]</scope>
    <source>
        <strain evidence="1 2">LMG 26838</strain>
    </source>
</reference>
<comment type="caution">
    <text evidence="1">The sequence shown here is derived from an EMBL/GenBank/DDBJ whole genome shotgun (WGS) entry which is preliminary data.</text>
</comment>
<name>A0A850NST7_9PROT</name>
<feature type="non-terminal residue" evidence="1">
    <location>
        <position position="30"/>
    </location>
</feature>
<dbReference type="EMBL" id="JABXXQ010000092">
    <property type="protein sequence ID" value="NVN29998.1"/>
    <property type="molecule type" value="Genomic_DNA"/>
</dbReference>